<keyword evidence="3" id="KW-1185">Reference proteome</keyword>
<name>A0A0E9NCJ1_SAICN</name>
<proteinExistence type="predicted"/>
<accession>A0A0E9NCJ1</accession>
<comment type="caution">
    <text evidence="2">The sequence shown here is derived from an EMBL/GenBank/DDBJ whole genome shotgun (WGS) entry which is preliminary data.</text>
</comment>
<evidence type="ECO:0000256" key="1">
    <source>
        <dbReference type="SAM" id="MobiDB-lite"/>
    </source>
</evidence>
<gene>
    <name evidence="2" type="ORF">G7K_1789-t1</name>
</gene>
<dbReference type="AlphaFoldDB" id="A0A0E9NCJ1"/>
<feature type="compositionally biased region" description="Basic and acidic residues" evidence="1">
    <location>
        <begin position="234"/>
        <end position="244"/>
    </location>
</feature>
<dbReference type="Proteomes" id="UP000033140">
    <property type="component" value="Unassembled WGS sequence"/>
</dbReference>
<dbReference type="EMBL" id="BACD03000010">
    <property type="protein sequence ID" value="GAO47587.1"/>
    <property type="molecule type" value="Genomic_DNA"/>
</dbReference>
<dbReference type="RefSeq" id="XP_019023513.1">
    <property type="nucleotide sequence ID" value="XM_019171270.1"/>
</dbReference>
<feature type="region of interest" description="Disordered" evidence="1">
    <location>
        <begin position="218"/>
        <end position="264"/>
    </location>
</feature>
<reference evidence="2 3" key="2">
    <citation type="journal article" date="2014" name="J. Gen. Appl. Microbiol.">
        <title>The early diverging ascomycetous budding yeast Saitoella complicata has three histone deacetylases belonging to the Clr6, Hos2, and Rpd3 lineages.</title>
        <authorList>
            <person name="Nishida H."/>
            <person name="Matsumoto T."/>
            <person name="Kondo S."/>
            <person name="Hamamoto M."/>
            <person name="Yoshikawa H."/>
        </authorList>
    </citation>
    <scope>NUCLEOTIDE SEQUENCE [LARGE SCALE GENOMIC DNA]</scope>
    <source>
        <strain evidence="2 3">NRRL Y-17804</strain>
    </source>
</reference>
<reference evidence="2 3" key="1">
    <citation type="journal article" date="2011" name="J. Gen. Appl. Microbiol.">
        <title>Draft genome sequencing of the enigmatic yeast Saitoella complicata.</title>
        <authorList>
            <person name="Nishida H."/>
            <person name="Hamamoto M."/>
            <person name="Sugiyama J."/>
        </authorList>
    </citation>
    <scope>NUCLEOTIDE SEQUENCE [LARGE SCALE GENOMIC DNA]</scope>
    <source>
        <strain evidence="2 3">NRRL Y-17804</strain>
    </source>
</reference>
<reference evidence="2 3" key="3">
    <citation type="journal article" date="2015" name="Genome Announc.">
        <title>Draft Genome Sequence of the Archiascomycetous Yeast Saitoella complicata.</title>
        <authorList>
            <person name="Yamauchi K."/>
            <person name="Kondo S."/>
            <person name="Hamamoto M."/>
            <person name="Takahashi Y."/>
            <person name="Ogura Y."/>
            <person name="Hayashi T."/>
            <person name="Nishida H."/>
        </authorList>
    </citation>
    <scope>NUCLEOTIDE SEQUENCE [LARGE SCALE GENOMIC DNA]</scope>
    <source>
        <strain evidence="2 3">NRRL Y-17804</strain>
    </source>
</reference>
<protein>
    <submittedName>
        <fullName evidence="2">Uncharacterized protein</fullName>
    </submittedName>
</protein>
<evidence type="ECO:0000313" key="3">
    <source>
        <dbReference type="Proteomes" id="UP000033140"/>
    </source>
</evidence>
<sequence length="264" mass="29488">MEQNFQGTAVSSVLDEEELVDEPSAVPNAGHTARAMTGIPRPQPENDPFSAVAFWSRKLALQSSDFSAMVERGLQEMLKETRDVKEKLQGFETTVDSFSKETAECEIKRAHAFFEQSTALQRGIETISDVRRATEAKLGALDASIGEMRALISQQTVLIKGQGLLIQNLSLMLEKVHRSQAQASHEVRMHEPSPPQTEIISSTKPNFVASLSNIPVQRKRSCDDTEVEENNAASRDKTENDKPKLSKTRRIFEDDEEWTWAGTQ</sequence>
<organism evidence="2 3">
    <name type="scientific">Saitoella complicata (strain BCRC 22490 / CBS 7301 / JCM 7358 / NBRC 10748 / NRRL Y-17804)</name>
    <dbReference type="NCBI Taxonomy" id="698492"/>
    <lineage>
        <taxon>Eukaryota</taxon>
        <taxon>Fungi</taxon>
        <taxon>Dikarya</taxon>
        <taxon>Ascomycota</taxon>
        <taxon>Taphrinomycotina</taxon>
        <taxon>Taphrinomycotina incertae sedis</taxon>
        <taxon>Saitoella</taxon>
    </lineage>
</organism>
<evidence type="ECO:0000313" key="2">
    <source>
        <dbReference type="EMBL" id="GAO47587.1"/>
    </source>
</evidence>
<feature type="region of interest" description="Disordered" evidence="1">
    <location>
        <begin position="182"/>
        <end position="201"/>
    </location>
</feature>